<name>A0ABT9JEM6_9RHOB</name>
<proteinExistence type="predicted"/>
<dbReference type="EMBL" id="JAVAMQ010000008">
    <property type="protein sequence ID" value="MDP5307516.1"/>
    <property type="molecule type" value="Genomic_DNA"/>
</dbReference>
<keyword evidence="2 5" id="KW-0812">Transmembrane</keyword>
<organism evidence="7 8">
    <name type="scientific">Paracoccus spongiarum</name>
    <dbReference type="NCBI Taxonomy" id="3064387"/>
    <lineage>
        <taxon>Bacteria</taxon>
        <taxon>Pseudomonadati</taxon>
        <taxon>Pseudomonadota</taxon>
        <taxon>Alphaproteobacteria</taxon>
        <taxon>Rhodobacterales</taxon>
        <taxon>Paracoccaceae</taxon>
        <taxon>Paracoccus</taxon>
    </lineage>
</organism>
<feature type="transmembrane region" description="Helical" evidence="5">
    <location>
        <begin position="128"/>
        <end position="146"/>
    </location>
</feature>
<accession>A0ABT9JEM6</accession>
<evidence type="ECO:0000259" key="6">
    <source>
        <dbReference type="Pfam" id="PF04932"/>
    </source>
</evidence>
<protein>
    <submittedName>
        <fullName evidence="7">O-antigen ligase family protein</fullName>
    </submittedName>
</protein>
<dbReference type="GO" id="GO:0016874">
    <property type="term" value="F:ligase activity"/>
    <property type="evidence" value="ECO:0007669"/>
    <property type="project" value="UniProtKB-KW"/>
</dbReference>
<keyword evidence="3 5" id="KW-1133">Transmembrane helix</keyword>
<sequence>MWLGYDVVLALLFMATAADIPFRWGVSPLAWAVIYAAATLRFLSVWPGFFRLLARNWVYLLYPAVCLVSLLWSAARGATLVGGIQIAMTICLACYLGWRFAPRQLLILAFVTLMIGTTGSILNFSLGLFGGANFSAVGGLTGIYANKNTLGHTALMLMLLATTLLLMPAGAAPRPTRWLAPAAIVMGAVAVVMSRSMTSVVLMPLYLGLLMLLNRRRLPGWMRHLAVVAAVLTLALAPLALSLAGIDPMAALLDATGKDATLTGRTDLWAIAAGEIARVPMTGHGFGAFWAAPQFESQRFEVLRAGATSASFHNVIADVAVGTGLPGLVAILALIVTTLRRVARNWRMDGGPLAAGLLVSVLLPLNLALAEPYLYRQHEFMLSWLVMLGISLAPRRPKPPQRGQERP</sequence>
<evidence type="ECO:0000256" key="2">
    <source>
        <dbReference type="ARBA" id="ARBA00022692"/>
    </source>
</evidence>
<feature type="transmembrane region" description="Helical" evidence="5">
    <location>
        <begin position="57"/>
        <end position="74"/>
    </location>
</feature>
<feature type="transmembrane region" description="Helical" evidence="5">
    <location>
        <begin position="80"/>
        <end position="98"/>
    </location>
</feature>
<feature type="transmembrane region" description="Helical" evidence="5">
    <location>
        <begin position="28"/>
        <end position="50"/>
    </location>
</feature>
<feature type="transmembrane region" description="Helical" evidence="5">
    <location>
        <begin position="105"/>
        <end position="122"/>
    </location>
</feature>
<evidence type="ECO:0000256" key="1">
    <source>
        <dbReference type="ARBA" id="ARBA00004141"/>
    </source>
</evidence>
<dbReference type="InterPro" id="IPR051533">
    <property type="entry name" value="WaaL-like"/>
</dbReference>
<dbReference type="PANTHER" id="PTHR37422:SF13">
    <property type="entry name" value="LIPOPOLYSACCHARIDE BIOSYNTHESIS PROTEIN PA4999-RELATED"/>
    <property type="match status" value="1"/>
</dbReference>
<dbReference type="InterPro" id="IPR007016">
    <property type="entry name" value="O-antigen_ligase-rel_domated"/>
</dbReference>
<feature type="transmembrane region" description="Helical" evidence="5">
    <location>
        <begin position="183"/>
        <end position="213"/>
    </location>
</feature>
<keyword evidence="7" id="KW-0436">Ligase</keyword>
<gene>
    <name evidence="7" type="ORF">Q5Y72_10475</name>
</gene>
<feature type="transmembrane region" description="Helical" evidence="5">
    <location>
        <begin position="153"/>
        <end position="171"/>
    </location>
</feature>
<dbReference type="RefSeq" id="WP_305963365.1">
    <property type="nucleotide sequence ID" value="NZ_JAVAMQ010000008.1"/>
</dbReference>
<evidence type="ECO:0000256" key="4">
    <source>
        <dbReference type="ARBA" id="ARBA00023136"/>
    </source>
</evidence>
<dbReference type="Proteomes" id="UP001224997">
    <property type="component" value="Unassembled WGS sequence"/>
</dbReference>
<keyword evidence="8" id="KW-1185">Reference proteome</keyword>
<comment type="caution">
    <text evidence="7">The sequence shown here is derived from an EMBL/GenBank/DDBJ whole genome shotgun (WGS) entry which is preliminary data.</text>
</comment>
<evidence type="ECO:0000256" key="3">
    <source>
        <dbReference type="ARBA" id="ARBA00022989"/>
    </source>
</evidence>
<evidence type="ECO:0000256" key="5">
    <source>
        <dbReference type="SAM" id="Phobius"/>
    </source>
</evidence>
<feature type="domain" description="O-antigen ligase-related" evidence="6">
    <location>
        <begin position="183"/>
        <end position="331"/>
    </location>
</feature>
<keyword evidence="4 5" id="KW-0472">Membrane</keyword>
<dbReference type="PANTHER" id="PTHR37422">
    <property type="entry name" value="TEICHURONIC ACID BIOSYNTHESIS PROTEIN TUAE"/>
    <property type="match status" value="1"/>
</dbReference>
<feature type="transmembrane region" description="Helical" evidence="5">
    <location>
        <begin position="351"/>
        <end position="369"/>
    </location>
</feature>
<comment type="subcellular location">
    <subcellularLocation>
        <location evidence="1">Membrane</location>
        <topology evidence="1">Multi-pass membrane protein</topology>
    </subcellularLocation>
</comment>
<evidence type="ECO:0000313" key="7">
    <source>
        <dbReference type="EMBL" id="MDP5307516.1"/>
    </source>
</evidence>
<reference evidence="7 8" key="1">
    <citation type="submission" date="2023-08" db="EMBL/GenBank/DDBJ databases">
        <authorList>
            <person name="Park J.-S."/>
        </authorList>
    </citation>
    <scope>NUCLEOTIDE SEQUENCE [LARGE SCALE GENOMIC DNA]</scope>
    <source>
        <strain evidence="7 8">2205BS29-5</strain>
    </source>
</reference>
<evidence type="ECO:0000313" key="8">
    <source>
        <dbReference type="Proteomes" id="UP001224997"/>
    </source>
</evidence>
<feature type="transmembrane region" description="Helical" evidence="5">
    <location>
        <begin position="319"/>
        <end position="339"/>
    </location>
</feature>
<feature type="transmembrane region" description="Helical" evidence="5">
    <location>
        <begin position="225"/>
        <end position="246"/>
    </location>
</feature>
<dbReference type="Pfam" id="PF04932">
    <property type="entry name" value="Wzy_C"/>
    <property type="match status" value="1"/>
</dbReference>